<dbReference type="PANTHER" id="PTHR11808:SF80">
    <property type="entry name" value="CYSTATHIONINE GAMMA-LYASE"/>
    <property type="match status" value="1"/>
</dbReference>
<dbReference type="FunFam" id="3.40.640.10:FF:000046">
    <property type="entry name" value="Cystathionine gamma-lyase"/>
    <property type="match status" value="1"/>
</dbReference>
<evidence type="ECO:0000313" key="11">
    <source>
        <dbReference type="Proteomes" id="UP000292235"/>
    </source>
</evidence>
<keyword evidence="3 8" id="KW-0663">Pyridoxal phosphate</keyword>
<evidence type="ECO:0000256" key="5">
    <source>
        <dbReference type="ARBA" id="ARBA00047199"/>
    </source>
</evidence>
<keyword evidence="10" id="KW-0456">Lyase</keyword>
<evidence type="ECO:0000256" key="7">
    <source>
        <dbReference type="ARBA" id="ARBA00052699"/>
    </source>
</evidence>
<dbReference type="EC" id="4.4.1.2" evidence="4"/>
<keyword evidence="11" id="KW-1185">Reference proteome</keyword>
<dbReference type="Gene3D" id="3.90.1150.10">
    <property type="entry name" value="Aspartate Aminotransferase, domain 1"/>
    <property type="match status" value="1"/>
</dbReference>
<dbReference type="Pfam" id="PF01053">
    <property type="entry name" value="Cys_Met_Meta_PP"/>
    <property type="match status" value="1"/>
</dbReference>
<dbReference type="InterPro" id="IPR000277">
    <property type="entry name" value="Cys/Met-Metab_PyrdxlP-dep_enz"/>
</dbReference>
<comment type="catalytic activity">
    <reaction evidence="6">
        <text>L-homocysteine + H2O = 2-oxobutanoate + hydrogen sulfide + NH4(+) + H(+)</text>
        <dbReference type="Rhea" id="RHEA:14501"/>
        <dbReference type="ChEBI" id="CHEBI:15377"/>
        <dbReference type="ChEBI" id="CHEBI:15378"/>
        <dbReference type="ChEBI" id="CHEBI:16763"/>
        <dbReference type="ChEBI" id="CHEBI:28938"/>
        <dbReference type="ChEBI" id="CHEBI:29919"/>
        <dbReference type="ChEBI" id="CHEBI:58199"/>
        <dbReference type="EC" id="4.4.1.2"/>
    </reaction>
    <physiologicalReaction direction="left-to-right" evidence="6">
        <dbReference type="Rhea" id="RHEA:14502"/>
    </physiologicalReaction>
</comment>
<dbReference type="GO" id="GO:0019346">
    <property type="term" value="P:transsulfuration"/>
    <property type="evidence" value="ECO:0007669"/>
    <property type="project" value="InterPro"/>
</dbReference>
<dbReference type="InterPro" id="IPR054542">
    <property type="entry name" value="Cys_met_metab_PP"/>
</dbReference>
<dbReference type="Gene3D" id="3.40.640.10">
    <property type="entry name" value="Type I PLP-dependent aspartate aminotransferase-like (Major domain)"/>
    <property type="match status" value="1"/>
</dbReference>
<dbReference type="KEGG" id="strr:EKD16_23780"/>
<dbReference type="PANTHER" id="PTHR11808">
    <property type="entry name" value="TRANS-SULFURATION ENZYME FAMILY MEMBER"/>
    <property type="match status" value="1"/>
</dbReference>
<dbReference type="PROSITE" id="PS00868">
    <property type="entry name" value="CYS_MET_METAB_PP"/>
    <property type="match status" value="1"/>
</dbReference>
<dbReference type="SUPFAM" id="SSF53383">
    <property type="entry name" value="PLP-dependent transferases"/>
    <property type="match status" value="1"/>
</dbReference>
<dbReference type="GO" id="GO:0018826">
    <property type="term" value="F:methionine gamma-lyase activity"/>
    <property type="evidence" value="ECO:0007669"/>
    <property type="project" value="UniProtKB-EC"/>
</dbReference>
<dbReference type="InterPro" id="IPR015422">
    <property type="entry name" value="PyrdxlP-dep_Trfase_small"/>
</dbReference>
<feature type="modified residue" description="N6-(pyridoxal phosphate)lysine" evidence="8">
    <location>
        <position position="209"/>
    </location>
</feature>
<dbReference type="GO" id="GO:0005737">
    <property type="term" value="C:cytoplasm"/>
    <property type="evidence" value="ECO:0007669"/>
    <property type="project" value="TreeGrafter"/>
</dbReference>
<evidence type="ECO:0000256" key="4">
    <source>
        <dbReference type="ARBA" id="ARBA00047175"/>
    </source>
</evidence>
<dbReference type="AlphaFoldDB" id="A0A4V0ZKC5"/>
<gene>
    <name evidence="10" type="primary">mdeA2</name>
    <name evidence="10" type="ORF">EKD16_23780</name>
</gene>
<accession>A0A4V0ZKC5</accession>
<comment type="catalytic activity">
    <reaction evidence="7">
        <text>L-methionine + H2O = methanethiol + 2-oxobutanoate + NH4(+)</text>
        <dbReference type="Rhea" id="RHEA:23800"/>
        <dbReference type="ChEBI" id="CHEBI:15377"/>
        <dbReference type="ChEBI" id="CHEBI:16007"/>
        <dbReference type="ChEBI" id="CHEBI:16763"/>
        <dbReference type="ChEBI" id="CHEBI:28938"/>
        <dbReference type="ChEBI" id="CHEBI:57844"/>
        <dbReference type="EC" id="4.4.1.11"/>
    </reaction>
    <physiologicalReaction direction="left-to-right" evidence="7">
        <dbReference type="Rhea" id="RHEA:23801"/>
    </physiologicalReaction>
</comment>
<reference evidence="10 11" key="1">
    <citation type="submission" date="2019-02" db="EMBL/GenBank/DDBJ databases">
        <authorList>
            <person name="Khodamoradi S."/>
            <person name="Hahnke R.L."/>
            <person name="Kaempfer P."/>
            <person name="Schumann P."/>
            <person name="Rohde M."/>
            <person name="Steinert M."/>
            <person name="Luzhetskyy A."/>
            <person name="Wink J."/>
            <person name="Ruckert C."/>
        </authorList>
    </citation>
    <scope>NUCLEOTIDE SEQUENCE [LARGE SCALE GENOMIC DNA]</scope>
    <source>
        <strain evidence="10 11">M2</strain>
    </source>
</reference>
<evidence type="ECO:0000256" key="2">
    <source>
        <dbReference type="ARBA" id="ARBA00009077"/>
    </source>
</evidence>
<comment type="cofactor">
    <cofactor evidence="1 9">
        <name>pyridoxal 5'-phosphate</name>
        <dbReference type="ChEBI" id="CHEBI:597326"/>
    </cofactor>
</comment>
<dbReference type="EMBL" id="CP036455">
    <property type="protein sequence ID" value="QBI56502.1"/>
    <property type="molecule type" value="Genomic_DNA"/>
</dbReference>
<dbReference type="GO" id="GO:0030170">
    <property type="term" value="F:pyridoxal phosphate binding"/>
    <property type="evidence" value="ECO:0007669"/>
    <property type="project" value="InterPro"/>
</dbReference>
<evidence type="ECO:0000256" key="8">
    <source>
        <dbReference type="PIRSR" id="PIRSR001434-2"/>
    </source>
</evidence>
<evidence type="ECO:0000313" key="10">
    <source>
        <dbReference type="EMBL" id="QBI56502.1"/>
    </source>
</evidence>
<dbReference type="PIRSF" id="PIRSF001434">
    <property type="entry name" value="CGS"/>
    <property type="match status" value="1"/>
</dbReference>
<evidence type="ECO:0000256" key="9">
    <source>
        <dbReference type="RuleBase" id="RU362118"/>
    </source>
</evidence>
<organism evidence="10 11">
    <name type="scientific">Streptomonospora litoralis</name>
    <dbReference type="NCBI Taxonomy" id="2498135"/>
    <lineage>
        <taxon>Bacteria</taxon>
        <taxon>Bacillati</taxon>
        <taxon>Actinomycetota</taxon>
        <taxon>Actinomycetes</taxon>
        <taxon>Streptosporangiales</taxon>
        <taxon>Nocardiopsidaceae</taxon>
        <taxon>Streptomonospora</taxon>
    </lineage>
</organism>
<dbReference type="GO" id="GO:0047982">
    <property type="term" value="F:homocysteine desulfhydrase activity"/>
    <property type="evidence" value="ECO:0007669"/>
    <property type="project" value="UniProtKB-EC"/>
</dbReference>
<evidence type="ECO:0000256" key="1">
    <source>
        <dbReference type="ARBA" id="ARBA00001933"/>
    </source>
</evidence>
<name>A0A4V0ZKC5_9ACTN</name>
<dbReference type="InterPro" id="IPR015421">
    <property type="entry name" value="PyrdxlP-dep_Trfase_major"/>
</dbReference>
<dbReference type="CDD" id="cd00614">
    <property type="entry name" value="CGS_like"/>
    <property type="match status" value="1"/>
</dbReference>
<proteinExistence type="inferred from homology"/>
<dbReference type="Proteomes" id="UP000292235">
    <property type="component" value="Chromosome"/>
</dbReference>
<sequence>MNRSDREICMGAWDGPESGHGSISPPVFQTSLFAKPSFRSFVEQQAQEDEYFVYSRGTNPTVAFLEERLALLEGGAAAKCFASGMGAISALLTSRLRQGDHVLFVNHVYGPTLELAEHLGGFGIEHSVVTGEAIGADASGIEEHIRANTALIYAESPGTMRMQVLDLAAIARIARRHGIATAVDNTWSTPLFQKPMAAGIDIVVHSLTKYIGGHSDVVGGVVVASKPVVRDLFYKGHQLLGAVMSALEASMVLRGLRTLPVRMAEHQRSAEQVIDFLTTRPEVEAVHHPYHDHRPDEPVVRDQFSGFSGLLSFDLKDGTFDRVARFLDSLSLFRIGVSWGGYESLATSPLRPGNEDDLRAKGFSTGLIRLSVGLEGAENQIDDLERAFDKL</sequence>
<protein>
    <recommendedName>
        <fullName evidence="4">homocysteine desulfhydrase</fullName>
        <ecNumber evidence="4">4.4.1.2</ecNumber>
    </recommendedName>
    <alternativeName>
        <fullName evidence="5">Homocysteine desulfhydrase</fullName>
    </alternativeName>
</protein>
<comment type="similarity">
    <text evidence="2 9">Belongs to the trans-sulfuration enzymes family.</text>
</comment>
<evidence type="ECO:0000256" key="3">
    <source>
        <dbReference type="ARBA" id="ARBA00022898"/>
    </source>
</evidence>
<dbReference type="InterPro" id="IPR015424">
    <property type="entry name" value="PyrdxlP-dep_Trfase"/>
</dbReference>
<evidence type="ECO:0000256" key="6">
    <source>
        <dbReference type="ARBA" id="ARBA00048780"/>
    </source>
</evidence>